<dbReference type="RefSeq" id="WP_216798671.1">
    <property type="nucleotide sequence ID" value="NZ_CP076723.1"/>
</dbReference>
<dbReference type="CDD" id="cd10918">
    <property type="entry name" value="CE4_NodB_like_5s_6s"/>
    <property type="match status" value="1"/>
</dbReference>
<reference evidence="2 3" key="1">
    <citation type="submission" date="2021-06" db="EMBL/GenBank/DDBJ databases">
        <title>Gemonas diversity in paddy soil.</title>
        <authorList>
            <person name="Liu G."/>
        </authorList>
    </citation>
    <scope>NUCLEOTIDE SEQUENCE [LARGE SCALE GENOMIC DNA]</scope>
    <source>
        <strain evidence="2 3">RG10</strain>
    </source>
</reference>
<gene>
    <name evidence="2" type="ORF">KP004_11415</name>
</gene>
<feature type="domain" description="NodB homology" evidence="1">
    <location>
        <begin position="97"/>
        <end position="343"/>
    </location>
</feature>
<sequence length="343" mass="38554">MKTGSLKAGIKSLAGSLLYHARFFDLVLKRIGSTRYLVLMYHRILPASEQGRLHQEGMYVTTDTFERHLEFLKRHFRLGSVQDLVGVENPAPERQRPLCILTFDDGWSDFYDYAYPLLQRHEVPALVFLPTDYIGTGRRFWSESLRRLFEGAVTAGRQAELVAMVKRRFPGLPLGEDVAAVLEALTVHLKSCSAEETASLLRSLEGVAVPATPPPDFLTWEQVHEMRASGLVSFGSHSCSHRMLTSLGAGEVRSELSDSRDQLRAHGVVGDEVAFCFPNGNYDDTGVALLSEEGYACAFTTRYGWNPVTADRYRLNRVGLHQDVARSDGLLVYRLLYPLIMRR</sequence>
<dbReference type="PROSITE" id="PS51677">
    <property type="entry name" value="NODB"/>
    <property type="match status" value="1"/>
</dbReference>
<dbReference type="Pfam" id="PF01522">
    <property type="entry name" value="Polysacc_deac_1"/>
    <property type="match status" value="2"/>
</dbReference>
<dbReference type="Proteomes" id="UP000683557">
    <property type="component" value="Chromosome"/>
</dbReference>
<dbReference type="InterPro" id="IPR051398">
    <property type="entry name" value="Polysacch_Deacetylase"/>
</dbReference>
<dbReference type="PANTHER" id="PTHR34216:SF3">
    <property type="entry name" value="POLY-BETA-1,6-N-ACETYL-D-GLUCOSAMINE N-DEACETYLASE"/>
    <property type="match status" value="1"/>
</dbReference>
<evidence type="ECO:0000313" key="2">
    <source>
        <dbReference type="EMBL" id="QWV91841.1"/>
    </source>
</evidence>
<dbReference type="EMBL" id="CP076723">
    <property type="protein sequence ID" value="QWV91841.1"/>
    <property type="molecule type" value="Genomic_DNA"/>
</dbReference>
<evidence type="ECO:0000313" key="3">
    <source>
        <dbReference type="Proteomes" id="UP000683557"/>
    </source>
</evidence>
<dbReference type="PANTHER" id="PTHR34216">
    <property type="match status" value="1"/>
</dbReference>
<dbReference type="InterPro" id="IPR002509">
    <property type="entry name" value="NODB_dom"/>
</dbReference>
<protein>
    <submittedName>
        <fullName evidence="2">Polysaccharide deacetylase family protein</fullName>
    </submittedName>
</protein>
<name>A0ABX8J418_9BACT</name>
<accession>A0ABX8J418</accession>
<keyword evidence="3" id="KW-1185">Reference proteome</keyword>
<proteinExistence type="predicted"/>
<organism evidence="2 3">
    <name type="scientific">Geomonas oryzisoli</name>
    <dbReference type="NCBI Taxonomy" id="2847992"/>
    <lineage>
        <taxon>Bacteria</taxon>
        <taxon>Pseudomonadati</taxon>
        <taxon>Thermodesulfobacteriota</taxon>
        <taxon>Desulfuromonadia</taxon>
        <taxon>Geobacterales</taxon>
        <taxon>Geobacteraceae</taxon>
        <taxon>Geomonas</taxon>
    </lineage>
</organism>
<evidence type="ECO:0000259" key="1">
    <source>
        <dbReference type="PROSITE" id="PS51677"/>
    </source>
</evidence>